<dbReference type="Pfam" id="PF14492">
    <property type="entry name" value="EFG_III"/>
    <property type="match status" value="1"/>
</dbReference>
<dbReference type="InterPro" id="IPR000640">
    <property type="entry name" value="EFG_V-like"/>
</dbReference>
<reference evidence="8 9" key="1">
    <citation type="submission" date="2020-02" db="EMBL/GenBank/DDBJ databases">
        <authorList>
            <person name="Dziuba M."/>
            <person name="Kuznetsov B."/>
            <person name="Mardanov A."/>
            <person name="Ravin N."/>
            <person name="Grouzdev D."/>
        </authorList>
    </citation>
    <scope>NUCLEOTIDE SEQUENCE [LARGE SCALE GENOMIC DNA]</scope>
    <source>
        <strain evidence="8 9">SpK</strain>
    </source>
</reference>
<dbReference type="PANTHER" id="PTHR43261:SF7">
    <property type="entry name" value="ELONGATION FACTOR G-LIKE PROTEIN"/>
    <property type="match status" value="1"/>
</dbReference>
<organism evidence="8 9">
    <name type="scientific">Magnetospirillum aberrantis SpK</name>
    <dbReference type="NCBI Taxonomy" id="908842"/>
    <lineage>
        <taxon>Bacteria</taxon>
        <taxon>Pseudomonadati</taxon>
        <taxon>Pseudomonadota</taxon>
        <taxon>Alphaproteobacteria</taxon>
        <taxon>Rhodospirillales</taxon>
        <taxon>Rhodospirillaceae</taxon>
        <taxon>Magnetospirillum</taxon>
    </lineage>
</organism>
<name>A0A7C9QW26_9PROT</name>
<dbReference type="InterPro" id="IPR020568">
    <property type="entry name" value="Ribosomal_Su5_D2-typ_SF"/>
</dbReference>
<dbReference type="GO" id="GO:0003746">
    <property type="term" value="F:translation elongation factor activity"/>
    <property type="evidence" value="ECO:0007669"/>
    <property type="project" value="UniProtKB-KW"/>
</dbReference>
<dbReference type="Gene3D" id="3.40.50.300">
    <property type="entry name" value="P-loop containing nucleotide triphosphate hydrolases"/>
    <property type="match status" value="1"/>
</dbReference>
<dbReference type="NCBIfam" id="NF009891">
    <property type="entry name" value="PRK13351.1-1"/>
    <property type="match status" value="1"/>
</dbReference>
<keyword evidence="2" id="KW-0547">Nucleotide-binding</keyword>
<dbReference type="InterPro" id="IPR035649">
    <property type="entry name" value="EFG_V"/>
</dbReference>
<comment type="function">
    <text evidence="6">Catalyzes the GTP-dependent ribosomal translocation step during translation elongation. During this step, the ribosome changes from the pre-translocational (PRE) to the post-translocational (POST) state as the newly formed A-site-bound peptidyl-tRNA and P-site-bound deacylated tRNA move to the P and E sites, respectively. Catalyzes the coordinated movement of the two tRNA molecules, the mRNA and conformational changes in the ribosome.</text>
</comment>
<keyword evidence="5" id="KW-0342">GTP-binding</keyword>
<dbReference type="InterPro" id="IPR000795">
    <property type="entry name" value="T_Tr_GTP-bd_dom"/>
</dbReference>
<evidence type="ECO:0000313" key="8">
    <source>
        <dbReference type="EMBL" id="NFV80716.1"/>
    </source>
</evidence>
<dbReference type="GO" id="GO:0003924">
    <property type="term" value="F:GTPase activity"/>
    <property type="evidence" value="ECO:0007669"/>
    <property type="project" value="InterPro"/>
</dbReference>
<feature type="domain" description="Tr-type G" evidence="7">
    <location>
        <begin position="6"/>
        <end position="278"/>
    </location>
</feature>
<dbReference type="NCBIfam" id="NF009379">
    <property type="entry name" value="PRK12740.1-3"/>
    <property type="match status" value="1"/>
</dbReference>
<dbReference type="CDD" id="cd04170">
    <property type="entry name" value="EF-G_bact"/>
    <property type="match status" value="1"/>
</dbReference>
<dbReference type="SUPFAM" id="SSF50447">
    <property type="entry name" value="Translation proteins"/>
    <property type="match status" value="1"/>
</dbReference>
<dbReference type="InterPro" id="IPR014721">
    <property type="entry name" value="Ribsml_uS5_D2-typ_fold_subgr"/>
</dbReference>
<gene>
    <name evidence="8" type="ORF">G4223_11415</name>
</gene>
<dbReference type="CDD" id="cd16262">
    <property type="entry name" value="EFG_III"/>
    <property type="match status" value="1"/>
</dbReference>
<dbReference type="PROSITE" id="PS51722">
    <property type="entry name" value="G_TR_2"/>
    <property type="match status" value="1"/>
</dbReference>
<dbReference type="GO" id="GO:0005525">
    <property type="term" value="F:GTP binding"/>
    <property type="evidence" value="ECO:0007669"/>
    <property type="project" value="UniProtKB-KW"/>
</dbReference>
<dbReference type="Gene3D" id="2.40.30.10">
    <property type="entry name" value="Translation factors"/>
    <property type="match status" value="1"/>
</dbReference>
<dbReference type="AlphaFoldDB" id="A0A7C9QW26"/>
<evidence type="ECO:0000256" key="5">
    <source>
        <dbReference type="ARBA" id="ARBA00023134"/>
    </source>
</evidence>
<dbReference type="Pfam" id="PF00679">
    <property type="entry name" value="EFG_C"/>
    <property type="match status" value="1"/>
</dbReference>
<comment type="caution">
    <text evidence="8">The sequence shown here is derived from an EMBL/GenBank/DDBJ whole genome shotgun (WGS) entry which is preliminary data.</text>
</comment>
<dbReference type="SUPFAM" id="SSF54980">
    <property type="entry name" value="EF-G C-terminal domain-like"/>
    <property type="match status" value="2"/>
</dbReference>
<dbReference type="GO" id="GO:0097216">
    <property type="term" value="F:guanosine tetraphosphate binding"/>
    <property type="evidence" value="ECO:0007669"/>
    <property type="project" value="UniProtKB-ARBA"/>
</dbReference>
<dbReference type="EMBL" id="JAAIYP010000038">
    <property type="protein sequence ID" value="NFV80716.1"/>
    <property type="molecule type" value="Genomic_DNA"/>
</dbReference>
<dbReference type="SUPFAM" id="SSF54211">
    <property type="entry name" value="Ribosomal protein S5 domain 2-like"/>
    <property type="match status" value="1"/>
</dbReference>
<protein>
    <recommendedName>
        <fullName evidence="1">Elongation factor G</fullName>
    </recommendedName>
</protein>
<sequence>MTGRCSQARAAALVGPFGGGKTSLLEALLFRAGAIARQGRIKDGSTVGDPSPEARNRQMSVEPNMAAVSYLDERWTLIDCPGSVEFLQDTFNVLTVADAAVVVVEPDPARAVMVAPLLRFLDERSIPHVLFINKVDGNGARLKEALEALQAVSERPLVLREVPIREEDKVVGYVDLVSERAYKYRPGQPSDLIQIPEQLRDEERLARQEMLEHLADYDDHLMEELLEDVQPPKDEVYGDLVKDLTEDLIVPVFFGSAETGAGITRLWKALRHEVPAPEVAAARAGIDSAGAPAARVFKTVHASHTGKLSYARVFAGEFADNQTLEVGRISGLYAPAPTGPAKIAKAVAGEVVAFGKLDAVATGVTIGTTVSAADPVMVLEPLFGLALSAEKKGDDVKLTGALTKLVEEDGSYRLEQSAEFSELVLWGQGEIHLQVALERLKSRFNLGVVTGKPTVPYKETIRKAISVHGRHKKQSGGHGQFGDVHIDIRPQPRGAGFAFEDKIVGGAIPRQYIPAVEEGVLEFLRQGSLGFPVVDVAVSLTDGSFHAVDSSDMAFKTAARIAMSEGLPQCEPILLEPILKVEVSVPSDYTSKAQRIISGRRGQILGYDAKPGWTGWDAVSAYLPQAEMGDLIVELRSLTMGVGTFLWAFDHLQELTGRDAQKVVEERKKVLAG</sequence>
<dbReference type="InterPro" id="IPR009022">
    <property type="entry name" value="EFG_III"/>
</dbReference>
<dbReference type="NCBIfam" id="NF009381">
    <property type="entry name" value="PRK12740.1-5"/>
    <property type="match status" value="1"/>
</dbReference>
<dbReference type="InterPro" id="IPR041095">
    <property type="entry name" value="EFG_II"/>
</dbReference>
<evidence type="ECO:0000256" key="1">
    <source>
        <dbReference type="ARBA" id="ARBA00017872"/>
    </source>
</evidence>
<dbReference type="InterPro" id="IPR009000">
    <property type="entry name" value="Transl_B-barrel_sf"/>
</dbReference>
<dbReference type="SMART" id="SM00838">
    <property type="entry name" value="EFG_C"/>
    <property type="match status" value="1"/>
</dbReference>
<dbReference type="RefSeq" id="WP_163679473.1">
    <property type="nucleotide sequence ID" value="NZ_JAAIYP010000038.1"/>
</dbReference>
<dbReference type="Gene3D" id="3.30.230.10">
    <property type="match status" value="1"/>
</dbReference>
<evidence type="ECO:0000313" key="9">
    <source>
        <dbReference type="Proteomes" id="UP000480684"/>
    </source>
</evidence>
<dbReference type="CDD" id="cd01434">
    <property type="entry name" value="EFG_mtEFG1_IV"/>
    <property type="match status" value="1"/>
</dbReference>
<dbReference type="CDD" id="cd03713">
    <property type="entry name" value="EFG_mtEFG_C"/>
    <property type="match status" value="1"/>
</dbReference>
<keyword evidence="4" id="KW-0648">Protein biosynthesis</keyword>
<dbReference type="Pfam" id="PF03764">
    <property type="entry name" value="EFG_IV"/>
    <property type="match status" value="1"/>
</dbReference>
<accession>A0A7C9QW26</accession>
<dbReference type="InterPro" id="IPR035647">
    <property type="entry name" value="EFG_III/V"/>
</dbReference>
<keyword evidence="9" id="KW-1185">Reference proteome</keyword>
<keyword evidence="3 8" id="KW-0251">Elongation factor</keyword>
<dbReference type="InterPro" id="IPR027417">
    <property type="entry name" value="P-loop_NTPase"/>
</dbReference>
<evidence type="ECO:0000259" key="7">
    <source>
        <dbReference type="PROSITE" id="PS51722"/>
    </source>
</evidence>
<dbReference type="Proteomes" id="UP000480684">
    <property type="component" value="Unassembled WGS sequence"/>
</dbReference>
<evidence type="ECO:0000256" key="6">
    <source>
        <dbReference type="ARBA" id="ARBA00024731"/>
    </source>
</evidence>
<dbReference type="Pfam" id="PF00009">
    <property type="entry name" value="GTP_EFTU"/>
    <property type="match status" value="1"/>
</dbReference>
<dbReference type="SMART" id="SM00889">
    <property type="entry name" value="EFG_IV"/>
    <property type="match status" value="1"/>
</dbReference>
<dbReference type="PANTHER" id="PTHR43261">
    <property type="entry name" value="TRANSLATION ELONGATION FACTOR G-RELATED"/>
    <property type="match status" value="1"/>
</dbReference>
<dbReference type="InterPro" id="IPR047872">
    <property type="entry name" value="EFG_IV"/>
</dbReference>
<dbReference type="GO" id="GO:0032790">
    <property type="term" value="P:ribosome disassembly"/>
    <property type="evidence" value="ECO:0007669"/>
    <property type="project" value="TreeGrafter"/>
</dbReference>
<evidence type="ECO:0000256" key="3">
    <source>
        <dbReference type="ARBA" id="ARBA00022768"/>
    </source>
</evidence>
<dbReference type="Gene3D" id="3.30.70.240">
    <property type="match status" value="1"/>
</dbReference>
<dbReference type="SUPFAM" id="SSF52540">
    <property type="entry name" value="P-loop containing nucleoside triphosphate hydrolases"/>
    <property type="match status" value="1"/>
</dbReference>
<dbReference type="InterPro" id="IPR005517">
    <property type="entry name" value="Transl_elong_EFG/EF2_IV"/>
</dbReference>
<dbReference type="Gene3D" id="3.30.70.870">
    <property type="entry name" value="Elongation Factor G (Translational Gtpase), domain 3"/>
    <property type="match status" value="1"/>
</dbReference>
<evidence type="ECO:0000256" key="2">
    <source>
        <dbReference type="ARBA" id="ARBA00022741"/>
    </source>
</evidence>
<dbReference type="FunFam" id="3.30.230.10:FF:000003">
    <property type="entry name" value="Elongation factor G"/>
    <property type="match status" value="1"/>
</dbReference>
<proteinExistence type="predicted"/>
<evidence type="ECO:0000256" key="4">
    <source>
        <dbReference type="ARBA" id="ARBA00022917"/>
    </source>
</evidence>